<dbReference type="Proteomes" id="UP000735874">
    <property type="component" value="Unassembled WGS sequence"/>
</dbReference>
<reference evidence="2" key="1">
    <citation type="submission" date="2018-10" db="EMBL/GenBank/DDBJ databases">
        <title>Effector identification in a new, highly contiguous assembly of the strawberry crown rot pathogen Phytophthora cactorum.</title>
        <authorList>
            <person name="Armitage A.D."/>
            <person name="Nellist C.F."/>
            <person name="Bates H."/>
            <person name="Vickerstaff R.J."/>
            <person name="Harrison R.J."/>
        </authorList>
    </citation>
    <scope>NUCLEOTIDE SEQUENCE</scope>
    <source>
        <strain evidence="1">15-7</strain>
        <strain evidence="2">4032</strain>
        <strain evidence="3">4040</strain>
    </source>
</reference>
<dbReference type="AlphaFoldDB" id="A0A8T1KIU1"/>
<evidence type="ECO:0000313" key="1">
    <source>
        <dbReference type="EMBL" id="KAG2855929.1"/>
    </source>
</evidence>
<evidence type="ECO:0000313" key="3">
    <source>
        <dbReference type="EMBL" id="KAG2936459.1"/>
    </source>
</evidence>
<proteinExistence type="predicted"/>
<dbReference type="EMBL" id="RCMI01000405">
    <property type="protein sequence ID" value="KAG2912702.1"/>
    <property type="molecule type" value="Genomic_DNA"/>
</dbReference>
<gene>
    <name evidence="1" type="ORF">PC113_g12020</name>
    <name evidence="2" type="ORF">PC115_g12258</name>
    <name evidence="3" type="ORF">PC117_g12101</name>
</gene>
<dbReference type="EMBL" id="RCMK01000326">
    <property type="protein sequence ID" value="KAG2936459.1"/>
    <property type="molecule type" value="Genomic_DNA"/>
</dbReference>
<organism evidence="2 4">
    <name type="scientific">Phytophthora cactorum</name>
    <dbReference type="NCBI Taxonomy" id="29920"/>
    <lineage>
        <taxon>Eukaryota</taxon>
        <taxon>Sar</taxon>
        <taxon>Stramenopiles</taxon>
        <taxon>Oomycota</taxon>
        <taxon>Peronosporomycetes</taxon>
        <taxon>Peronosporales</taxon>
        <taxon>Peronosporaceae</taxon>
        <taxon>Phytophthora</taxon>
    </lineage>
</organism>
<evidence type="ECO:0000313" key="4">
    <source>
        <dbReference type="Proteomes" id="UP000774804"/>
    </source>
</evidence>
<name>A0A8T1KIU1_9STRA</name>
<dbReference type="Proteomes" id="UP000774804">
    <property type="component" value="Unassembled WGS sequence"/>
</dbReference>
<protein>
    <submittedName>
        <fullName evidence="2">Uncharacterized protein</fullName>
    </submittedName>
</protein>
<dbReference type="Proteomes" id="UP000736787">
    <property type="component" value="Unassembled WGS sequence"/>
</dbReference>
<sequence length="85" mass="9648">MLSSNHSEQFDGAYKGFCSFCDNGHKSVRLHVHNNWKDCRKMWSNYLRNKVFSAGNTTSCRLSAALTARKWKRGGAVLRGKVHTS</sequence>
<accession>A0A8T1KIU1</accession>
<comment type="caution">
    <text evidence="2">The sequence shown here is derived from an EMBL/GenBank/DDBJ whole genome shotgun (WGS) entry which is preliminary data.</text>
</comment>
<dbReference type="EMBL" id="RCMG01000354">
    <property type="protein sequence ID" value="KAG2855929.1"/>
    <property type="molecule type" value="Genomic_DNA"/>
</dbReference>
<evidence type="ECO:0000313" key="2">
    <source>
        <dbReference type="EMBL" id="KAG2912702.1"/>
    </source>
</evidence>